<dbReference type="EMBL" id="JAKLTY010000015">
    <property type="protein sequence ID" value="MCG2629637.1"/>
    <property type="molecule type" value="Genomic_DNA"/>
</dbReference>
<dbReference type="InterPro" id="IPR000709">
    <property type="entry name" value="Leu_Ile_Val-bd"/>
</dbReference>
<organism evidence="7 10">
    <name type="scientific">Bradyrhizobium zhengyangense</name>
    <dbReference type="NCBI Taxonomy" id="2911009"/>
    <lineage>
        <taxon>Bacteria</taxon>
        <taxon>Pseudomonadati</taxon>
        <taxon>Pseudomonadota</taxon>
        <taxon>Alphaproteobacteria</taxon>
        <taxon>Hyphomicrobiales</taxon>
        <taxon>Nitrobacteraceae</taxon>
        <taxon>Bradyrhizobium</taxon>
    </lineage>
</organism>
<evidence type="ECO:0000313" key="7">
    <source>
        <dbReference type="EMBL" id="MCG2629637.1"/>
    </source>
</evidence>
<sequence length="372" mass="39646">MKSLKLIGLALGASVALSTAAFADDLTIAVAGPMTGTESAFGRQMKNGADLAIADLNAAGGVAGKKLVLDAEDDACDPKQARSVAEKIAGAKIPFVAGHFCSSSSIPASEAYADGNVLQITPASTNPLFTERKLWNVARVCGRDDQQGLIAAQYIAKNFKGKNIAILNDKTTYGKGLADETKKALNKAGVTEKLYESYNKGDKDFNAIVSRLKKENIDLVYVGGYHQEAGLILRQMRDQGMKTVLMSGDALADKEYASITGPAGEGTLFTFGPDPRNKPSAKKIVEAFKAKGIDPEGYTLYTYAAMQVWSQAVKKAGTTDAKKVMETIKAGKWDTVLGPLEYDAKGDIKQIDYVVYKWDAKGGYAELNANGT</sequence>
<dbReference type="Pfam" id="PF13458">
    <property type="entry name" value="Peripla_BP_6"/>
    <property type="match status" value="1"/>
</dbReference>
<proteinExistence type="inferred from homology"/>
<protein>
    <submittedName>
        <fullName evidence="7">Branched-chain amino acid ABC transporter substrate-binding protein</fullName>
    </submittedName>
</protein>
<dbReference type="Gene3D" id="3.40.50.2300">
    <property type="match status" value="2"/>
</dbReference>
<dbReference type="PANTHER" id="PTHR47151:SF2">
    <property type="entry name" value="AMINO ACID BINDING PROTEIN"/>
    <property type="match status" value="1"/>
</dbReference>
<evidence type="ECO:0000313" key="9">
    <source>
        <dbReference type="Proteomes" id="UP001139012"/>
    </source>
</evidence>
<dbReference type="InterPro" id="IPR028081">
    <property type="entry name" value="Leu-bd"/>
</dbReference>
<evidence type="ECO:0000313" key="8">
    <source>
        <dbReference type="EMBL" id="MCG2671158.1"/>
    </source>
</evidence>
<feature type="signal peptide" evidence="5">
    <location>
        <begin position="1"/>
        <end position="23"/>
    </location>
</feature>
<evidence type="ECO:0000256" key="3">
    <source>
        <dbReference type="ARBA" id="ARBA00022729"/>
    </source>
</evidence>
<reference evidence="7" key="1">
    <citation type="submission" date="2022-01" db="EMBL/GenBank/DDBJ databases">
        <title>Genome sequnece data of strain Bradyrhizobium sp. nov.</title>
        <authorList>
            <person name="Zhang J."/>
        </authorList>
    </citation>
    <scope>NUCLEOTIDE SEQUENCE</scope>
    <source>
        <strain evidence="8">WYCCWR 12774</strain>
        <strain evidence="7">WYCCWR 13023</strain>
    </source>
</reference>
<dbReference type="CDD" id="cd06342">
    <property type="entry name" value="PBP1_ABC_LIVBP-like"/>
    <property type="match status" value="1"/>
</dbReference>
<name>A0A9X1RDS7_9BRAD</name>
<dbReference type="InterPro" id="IPR028082">
    <property type="entry name" value="Peripla_BP_I"/>
</dbReference>
<dbReference type="Proteomes" id="UP001139054">
    <property type="component" value="Unassembled WGS sequence"/>
</dbReference>
<keyword evidence="3 5" id="KW-0732">Signal</keyword>
<dbReference type="SUPFAM" id="SSF53822">
    <property type="entry name" value="Periplasmic binding protein-like I"/>
    <property type="match status" value="1"/>
</dbReference>
<dbReference type="Proteomes" id="UP001139012">
    <property type="component" value="Unassembled WGS sequence"/>
</dbReference>
<accession>A0A9X1RDS7</accession>
<dbReference type="EMBL" id="JAKLUA010000012">
    <property type="protein sequence ID" value="MCG2671158.1"/>
    <property type="molecule type" value="Genomic_DNA"/>
</dbReference>
<dbReference type="AlphaFoldDB" id="A0A9X1RDS7"/>
<comment type="similarity">
    <text evidence="1">Belongs to the leucine-binding protein family.</text>
</comment>
<keyword evidence="9" id="KW-1185">Reference proteome</keyword>
<dbReference type="PANTHER" id="PTHR47151">
    <property type="entry name" value="LEU/ILE/VAL-BINDING ABC TRANSPORTER SUBUNIT"/>
    <property type="match status" value="1"/>
</dbReference>
<evidence type="ECO:0000256" key="1">
    <source>
        <dbReference type="ARBA" id="ARBA00010062"/>
    </source>
</evidence>
<evidence type="ECO:0000256" key="5">
    <source>
        <dbReference type="SAM" id="SignalP"/>
    </source>
</evidence>
<dbReference type="PRINTS" id="PR00337">
    <property type="entry name" value="LEUILEVALBP"/>
</dbReference>
<keyword evidence="2" id="KW-0813">Transport</keyword>
<evidence type="ECO:0000256" key="4">
    <source>
        <dbReference type="ARBA" id="ARBA00022970"/>
    </source>
</evidence>
<evidence type="ECO:0000256" key="2">
    <source>
        <dbReference type="ARBA" id="ARBA00022448"/>
    </source>
</evidence>
<evidence type="ECO:0000313" key="10">
    <source>
        <dbReference type="Proteomes" id="UP001139054"/>
    </source>
</evidence>
<comment type="caution">
    <text evidence="7">The sequence shown here is derived from an EMBL/GenBank/DDBJ whole genome shotgun (WGS) entry which is preliminary data.</text>
</comment>
<dbReference type="GO" id="GO:0006865">
    <property type="term" value="P:amino acid transport"/>
    <property type="evidence" value="ECO:0007669"/>
    <property type="project" value="UniProtKB-KW"/>
</dbReference>
<feature type="domain" description="Leucine-binding protein" evidence="6">
    <location>
        <begin position="26"/>
        <end position="362"/>
    </location>
</feature>
<evidence type="ECO:0000259" key="6">
    <source>
        <dbReference type="Pfam" id="PF13458"/>
    </source>
</evidence>
<gene>
    <name evidence="8" type="ORF">L6637_29825</name>
    <name evidence="7" type="ORF">L6654_23725</name>
</gene>
<feature type="chain" id="PRO_5040862140" evidence="5">
    <location>
        <begin position="24"/>
        <end position="372"/>
    </location>
</feature>
<dbReference type="RefSeq" id="WP_237865732.1">
    <property type="nucleotide sequence ID" value="NZ_JAKLTY010000015.1"/>
</dbReference>
<keyword evidence="4" id="KW-0029">Amino-acid transport</keyword>